<keyword evidence="1 4" id="KW-0378">Hydrolase</keyword>
<comment type="caution">
    <text evidence="4">The sequence shown here is derived from an EMBL/GenBank/DDBJ whole genome shotgun (WGS) entry which is preliminary data.</text>
</comment>
<dbReference type="InterPro" id="IPR000086">
    <property type="entry name" value="NUDIX_hydrolase_dom"/>
</dbReference>
<dbReference type="GO" id="GO:0016787">
    <property type="term" value="F:hydrolase activity"/>
    <property type="evidence" value="ECO:0007669"/>
    <property type="project" value="UniProtKB-KW"/>
</dbReference>
<evidence type="ECO:0000256" key="2">
    <source>
        <dbReference type="SAM" id="MobiDB-lite"/>
    </source>
</evidence>
<dbReference type="RefSeq" id="WP_193866182.1">
    <property type="nucleotide sequence ID" value="NZ_JADEYR010000010.1"/>
</dbReference>
<dbReference type="PANTHER" id="PTHR11839">
    <property type="entry name" value="UDP/ADP-SUGAR PYROPHOSPHATASE"/>
    <property type="match status" value="1"/>
</dbReference>
<keyword evidence="5" id="KW-1185">Reference proteome</keyword>
<organism evidence="4 5">
    <name type="scientific">Brachybacterium epidermidis</name>
    <dbReference type="NCBI Taxonomy" id="2781983"/>
    <lineage>
        <taxon>Bacteria</taxon>
        <taxon>Bacillati</taxon>
        <taxon>Actinomycetota</taxon>
        <taxon>Actinomycetes</taxon>
        <taxon>Micrococcales</taxon>
        <taxon>Dermabacteraceae</taxon>
        <taxon>Brachybacterium</taxon>
    </lineage>
</organism>
<evidence type="ECO:0000313" key="4">
    <source>
        <dbReference type="EMBL" id="MBE9404432.1"/>
    </source>
</evidence>
<accession>A0ABR9W1X4</accession>
<dbReference type="CDD" id="cd24158">
    <property type="entry name" value="NUDIX_ADPRase_Rv1700"/>
    <property type="match status" value="1"/>
</dbReference>
<evidence type="ECO:0000313" key="5">
    <source>
        <dbReference type="Proteomes" id="UP000644727"/>
    </source>
</evidence>
<feature type="region of interest" description="Disordered" evidence="2">
    <location>
        <begin position="1"/>
        <end position="22"/>
    </location>
</feature>
<dbReference type="PROSITE" id="PS51462">
    <property type="entry name" value="NUDIX"/>
    <property type="match status" value="1"/>
</dbReference>
<evidence type="ECO:0000259" key="3">
    <source>
        <dbReference type="PROSITE" id="PS51462"/>
    </source>
</evidence>
<evidence type="ECO:0000256" key="1">
    <source>
        <dbReference type="ARBA" id="ARBA00022801"/>
    </source>
</evidence>
<reference evidence="4 5" key="1">
    <citation type="submission" date="2020-10" db="EMBL/GenBank/DDBJ databases">
        <title>Draft genome and description of Brachybacterium epidermidis sp nov.</title>
        <authorList>
            <person name="Boxberger M."/>
            <person name="La Scola B."/>
        </authorList>
    </citation>
    <scope>NUCLEOTIDE SEQUENCE [LARGE SCALE GENOMIC DNA]</scope>
    <source>
        <strain evidence="4 5">Marseille-Q2903</strain>
    </source>
</reference>
<name>A0ABR9W1X4_9MICO</name>
<sequence>MSAEDAQRERTVPQQLRDEPDPRQLAHREVLHRGMVWDLVRDTVDFAPGVRFDREYVWHTGAVAVLAVDGQDRVLLIRQYRHPVGHSLWEIPAGLLDLDGEPPHVAAARELTEETGYEAGQLHTLVDLRPSPGGNDEVIRVYLATEVRETQDDFERTDEEAELVTRWVPLSEAVAAVLEGRITNGTTVSALLALQSVRTSQDRQGADPLGRLRPAEAPFLTRPGRD</sequence>
<dbReference type="SUPFAM" id="SSF55811">
    <property type="entry name" value="Nudix"/>
    <property type="match status" value="1"/>
</dbReference>
<feature type="region of interest" description="Disordered" evidence="2">
    <location>
        <begin position="199"/>
        <end position="226"/>
    </location>
</feature>
<dbReference type="Gene3D" id="3.90.79.10">
    <property type="entry name" value="Nucleoside Triphosphate Pyrophosphohydrolase"/>
    <property type="match status" value="1"/>
</dbReference>
<protein>
    <submittedName>
        <fullName evidence="4">NUDIX hydrolase</fullName>
    </submittedName>
</protein>
<dbReference type="PANTHER" id="PTHR11839:SF31">
    <property type="entry name" value="ADP-RIBOSE PYROPHOSPHATASE"/>
    <property type="match status" value="1"/>
</dbReference>
<dbReference type="Pfam" id="PF00293">
    <property type="entry name" value="NUDIX"/>
    <property type="match status" value="1"/>
</dbReference>
<feature type="domain" description="Nudix hydrolase" evidence="3">
    <location>
        <begin position="57"/>
        <end position="195"/>
    </location>
</feature>
<dbReference type="InterPro" id="IPR015797">
    <property type="entry name" value="NUDIX_hydrolase-like_dom_sf"/>
</dbReference>
<gene>
    <name evidence="4" type="ORF">IOE58_09645</name>
</gene>
<dbReference type="Proteomes" id="UP000644727">
    <property type="component" value="Unassembled WGS sequence"/>
</dbReference>
<dbReference type="EMBL" id="JADEYR010000010">
    <property type="protein sequence ID" value="MBE9404432.1"/>
    <property type="molecule type" value="Genomic_DNA"/>
</dbReference>
<proteinExistence type="predicted"/>